<gene>
    <name evidence="2" type="ORF">V5O48_015423</name>
</gene>
<accession>A0ABR3EUJ9</accession>
<keyword evidence="1" id="KW-1133">Transmembrane helix</keyword>
<dbReference type="Proteomes" id="UP001465976">
    <property type="component" value="Unassembled WGS sequence"/>
</dbReference>
<sequence>MPVFQWLPPQYNAVTGISTRNGSNIYRQKWDSPPGPQFSNQSQAAAISALLGGMVLSQGSDSGSPTSKPLPPSNLAAPVPIGAIVGGVLGGVVLIGVIPFSGWLYRWRRRQIMGSRNSSAPEVRISPFNLLVSVANQKSHEPDDLKWTQRPDDTCGTTNNNSENLVLPVPSISQPAEFTLEDLLLALDQQLQNEEMQSDRRWDPYEDPLQYLEIEGT</sequence>
<feature type="transmembrane region" description="Helical" evidence="1">
    <location>
        <begin position="81"/>
        <end position="105"/>
    </location>
</feature>
<keyword evidence="1" id="KW-0472">Membrane</keyword>
<comment type="caution">
    <text evidence="2">The sequence shown here is derived from an EMBL/GenBank/DDBJ whole genome shotgun (WGS) entry which is preliminary data.</text>
</comment>
<evidence type="ECO:0000313" key="3">
    <source>
        <dbReference type="Proteomes" id="UP001465976"/>
    </source>
</evidence>
<evidence type="ECO:0000313" key="2">
    <source>
        <dbReference type="EMBL" id="KAL0566586.1"/>
    </source>
</evidence>
<evidence type="ECO:0000256" key="1">
    <source>
        <dbReference type="SAM" id="Phobius"/>
    </source>
</evidence>
<keyword evidence="3" id="KW-1185">Reference proteome</keyword>
<protein>
    <submittedName>
        <fullName evidence="2">Uncharacterized protein</fullName>
    </submittedName>
</protein>
<organism evidence="2 3">
    <name type="scientific">Marasmius crinis-equi</name>
    <dbReference type="NCBI Taxonomy" id="585013"/>
    <lineage>
        <taxon>Eukaryota</taxon>
        <taxon>Fungi</taxon>
        <taxon>Dikarya</taxon>
        <taxon>Basidiomycota</taxon>
        <taxon>Agaricomycotina</taxon>
        <taxon>Agaricomycetes</taxon>
        <taxon>Agaricomycetidae</taxon>
        <taxon>Agaricales</taxon>
        <taxon>Marasmiineae</taxon>
        <taxon>Marasmiaceae</taxon>
        <taxon>Marasmius</taxon>
    </lineage>
</organism>
<name>A0ABR3EUJ9_9AGAR</name>
<reference evidence="2 3" key="1">
    <citation type="submission" date="2024-02" db="EMBL/GenBank/DDBJ databases">
        <title>A draft genome for the cacao thread blight pathogen Marasmius crinis-equi.</title>
        <authorList>
            <person name="Cohen S.P."/>
            <person name="Baruah I.K."/>
            <person name="Amoako-Attah I."/>
            <person name="Bukari Y."/>
            <person name="Meinhardt L.W."/>
            <person name="Bailey B.A."/>
        </authorList>
    </citation>
    <scope>NUCLEOTIDE SEQUENCE [LARGE SCALE GENOMIC DNA]</scope>
    <source>
        <strain evidence="2 3">GH-76</strain>
    </source>
</reference>
<keyword evidence="1" id="KW-0812">Transmembrane</keyword>
<dbReference type="EMBL" id="JBAHYK010001849">
    <property type="protein sequence ID" value="KAL0566586.1"/>
    <property type="molecule type" value="Genomic_DNA"/>
</dbReference>
<proteinExistence type="predicted"/>